<evidence type="ECO:0000313" key="3">
    <source>
        <dbReference type="Proteomes" id="UP000315295"/>
    </source>
</evidence>
<comment type="caution">
    <text evidence="2">The sequence shown here is derived from an EMBL/GenBank/DDBJ whole genome shotgun (WGS) entry which is preliminary data.</text>
</comment>
<feature type="compositionally biased region" description="Low complexity" evidence="1">
    <location>
        <begin position="32"/>
        <end position="50"/>
    </location>
</feature>
<feature type="region of interest" description="Disordered" evidence="1">
    <location>
        <begin position="28"/>
        <end position="51"/>
    </location>
</feature>
<sequence>MVLAATARDHGAKFVIVFRFEPSLPADAETKSMSTPSAMASSNAASISASRHPADQQTLYTAMRADGTLPLAVPNPKPYKLALLTKFPAAVDAQWVPWPSVSLGDRISLLFLG</sequence>
<protein>
    <submittedName>
        <fullName evidence="2">Uncharacterized protein</fullName>
    </submittedName>
</protein>
<dbReference type="EMBL" id="VIEB01000479">
    <property type="protein sequence ID" value="TQD89411.1"/>
    <property type="molecule type" value="Genomic_DNA"/>
</dbReference>
<proteinExistence type="predicted"/>
<evidence type="ECO:0000256" key="1">
    <source>
        <dbReference type="SAM" id="MobiDB-lite"/>
    </source>
</evidence>
<reference evidence="2 3" key="1">
    <citation type="journal article" date="2019" name="G3 (Bethesda)">
        <title>Sequencing of a Wild Apple (Malus baccata) Genome Unravels the Differences Between Cultivated and Wild Apple Species Regarding Disease Resistance and Cold Tolerance.</title>
        <authorList>
            <person name="Chen X."/>
        </authorList>
    </citation>
    <scope>NUCLEOTIDE SEQUENCE [LARGE SCALE GENOMIC DNA]</scope>
    <source>
        <strain evidence="3">cv. Shandingzi</strain>
        <tissue evidence="2">Leaves</tissue>
    </source>
</reference>
<dbReference type="Proteomes" id="UP000315295">
    <property type="component" value="Unassembled WGS sequence"/>
</dbReference>
<name>A0A540LSD7_MALBA</name>
<keyword evidence="3" id="KW-1185">Reference proteome</keyword>
<gene>
    <name evidence="2" type="ORF">C1H46_025054</name>
</gene>
<dbReference type="AlphaFoldDB" id="A0A540LSD7"/>
<evidence type="ECO:0000313" key="2">
    <source>
        <dbReference type="EMBL" id="TQD89411.1"/>
    </source>
</evidence>
<organism evidence="2 3">
    <name type="scientific">Malus baccata</name>
    <name type="common">Siberian crab apple</name>
    <name type="synonym">Pyrus baccata</name>
    <dbReference type="NCBI Taxonomy" id="106549"/>
    <lineage>
        <taxon>Eukaryota</taxon>
        <taxon>Viridiplantae</taxon>
        <taxon>Streptophyta</taxon>
        <taxon>Embryophyta</taxon>
        <taxon>Tracheophyta</taxon>
        <taxon>Spermatophyta</taxon>
        <taxon>Magnoliopsida</taxon>
        <taxon>eudicotyledons</taxon>
        <taxon>Gunneridae</taxon>
        <taxon>Pentapetalae</taxon>
        <taxon>rosids</taxon>
        <taxon>fabids</taxon>
        <taxon>Rosales</taxon>
        <taxon>Rosaceae</taxon>
        <taxon>Amygdaloideae</taxon>
        <taxon>Maleae</taxon>
        <taxon>Malus</taxon>
    </lineage>
</organism>
<accession>A0A540LSD7</accession>